<keyword evidence="1" id="KW-0472">Membrane</keyword>
<keyword evidence="3" id="KW-1185">Reference proteome</keyword>
<reference evidence="2 3" key="1">
    <citation type="submission" date="2015-09" db="EMBL/GenBank/DDBJ databases">
        <title>Trachymyrmex zeteki WGS genome.</title>
        <authorList>
            <person name="Nygaard S."/>
            <person name="Hu H."/>
            <person name="Boomsma J."/>
            <person name="Zhang G."/>
        </authorList>
    </citation>
    <scope>NUCLEOTIDE SEQUENCE [LARGE SCALE GENOMIC DNA]</scope>
    <source>
        <strain evidence="2">Tzet28-1</strain>
        <tissue evidence="2">Whole body</tissue>
    </source>
</reference>
<sequence>VLLLEQTGQEACNLTQVTVTGLELCHHEYVEKMPVIPRYPRMAASLYVTISVLSPSKKFKNTRNTSILFAINNIMLWQFGHRIGVTPSFLILVIIKRVFLYLFMCLSNSLSLNRRMKHGRTFNGFWTTLLFNIFCSLCANIVGILTRTQSNSLIHMKNSEIRHTTCYTMSRATRFTKQAKALFNEKLCTTGLKQETAEEAFHVTSKLLP</sequence>
<keyword evidence="1" id="KW-0812">Transmembrane</keyword>
<keyword evidence="1" id="KW-1133">Transmembrane helix</keyword>
<dbReference type="STRING" id="64791.A0A151XGN2"/>
<organism evidence="2 3">
    <name type="scientific">Mycetomoellerius zeteki</name>
    <dbReference type="NCBI Taxonomy" id="64791"/>
    <lineage>
        <taxon>Eukaryota</taxon>
        <taxon>Metazoa</taxon>
        <taxon>Ecdysozoa</taxon>
        <taxon>Arthropoda</taxon>
        <taxon>Hexapoda</taxon>
        <taxon>Insecta</taxon>
        <taxon>Pterygota</taxon>
        <taxon>Neoptera</taxon>
        <taxon>Endopterygota</taxon>
        <taxon>Hymenoptera</taxon>
        <taxon>Apocrita</taxon>
        <taxon>Aculeata</taxon>
        <taxon>Formicoidea</taxon>
        <taxon>Formicidae</taxon>
        <taxon>Myrmicinae</taxon>
        <taxon>Mycetomoellerius</taxon>
    </lineage>
</organism>
<gene>
    <name evidence="2" type="ORF">ALC60_01443</name>
</gene>
<feature type="transmembrane region" description="Helical" evidence="1">
    <location>
        <begin position="124"/>
        <end position="146"/>
    </location>
</feature>
<feature type="transmembrane region" description="Helical" evidence="1">
    <location>
        <begin position="83"/>
        <end position="104"/>
    </location>
</feature>
<dbReference type="AlphaFoldDB" id="A0A151XGN2"/>
<evidence type="ECO:0000313" key="2">
    <source>
        <dbReference type="EMBL" id="KYQ59458.1"/>
    </source>
</evidence>
<dbReference type="EMBL" id="KQ982169">
    <property type="protein sequence ID" value="KYQ59458.1"/>
    <property type="molecule type" value="Genomic_DNA"/>
</dbReference>
<accession>A0A151XGN2</accession>
<dbReference type="Proteomes" id="UP000075809">
    <property type="component" value="Unassembled WGS sequence"/>
</dbReference>
<evidence type="ECO:0000256" key="1">
    <source>
        <dbReference type="SAM" id="Phobius"/>
    </source>
</evidence>
<feature type="non-terminal residue" evidence="2">
    <location>
        <position position="1"/>
    </location>
</feature>
<name>A0A151XGN2_9HYME</name>
<evidence type="ECO:0000313" key="3">
    <source>
        <dbReference type="Proteomes" id="UP000075809"/>
    </source>
</evidence>
<proteinExistence type="predicted"/>
<protein>
    <submittedName>
        <fullName evidence="2">Uncharacterized protein</fullName>
    </submittedName>
</protein>